<dbReference type="OrthoDB" id="4227485at2759"/>
<name>L8G000_PSED2</name>
<dbReference type="InParanoid" id="L8G000"/>
<reference evidence="3" key="1">
    <citation type="submission" date="2010-09" db="EMBL/GenBank/DDBJ databases">
        <title>The genome sequence of Geomyces destructans 20631-21.</title>
        <authorList>
            <consortium name="The Broad Institute Genome Sequencing Platform"/>
            <person name="Cuomo C.A."/>
            <person name="Blehert D.S."/>
            <person name="Lorch J.M."/>
            <person name="Young S.K."/>
            <person name="Zeng Q."/>
            <person name="Gargeya S."/>
            <person name="Fitzgerald M."/>
            <person name="Haas B."/>
            <person name="Abouelleil A."/>
            <person name="Alvarado L."/>
            <person name="Arachchi H.M."/>
            <person name="Berlin A."/>
            <person name="Brown A."/>
            <person name="Chapman S.B."/>
            <person name="Chen Z."/>
            <person name="Dunbar C."/>
            <person name="Freedman E."/>
            <person name="Gearin G."/>
            <person name="Gellesch M."/>
            <person name="Goldberg J."/>
            <person name="Griggs A."/>
            <person name="Gujja S."/>
            <person name="Heiman D."/>
            <person name="Howarth C."/>
            <person name="Larson L."/>
            <person name="Lui A."/>
            <person name="MacDonald P.J.P."/>
            <person name="Montmayeur A."/>
            <person name="Murphy C."/>
            <person name="Neiman D."/>
            <person name="Pearson M."/>
            <person name="Priest M."/>
            <person name="Roberts A."/>
            <person name="Saif S."/>
            <person name="Shea T."/>
            <person name="Shenoy N."/>
            <person name="Sisk P."/>
            <person name="Stolte C."/>
            <person name="Sykes S."/>
            <person name="Wortman J."/>
            <person name="Nusbaum C."/>
            <person name="Birren B."/>
        </authorList>
    </citation>
    <scope>NUCLEOTIDE SEQUENCE [LARGE SCALE GENOMIC DNA]</scope>
    <source>
        <strain evidence="3">ATCC MYA-4855 / 20631-21</strain>
    </source>
</reference>
<dbReference type="Pfam" id="PF12520">
    <property type="entry name" value="DUF3723"/>
    <property type="match status" value="2"/>
</dbReference>
<proteinExistence type="predicted"/>
<feature type="compositionally biased region" description="Polar residues" evidence="1">
    <location>
        <begin position="590"/>
        <end position="599"/>
    </location>
</feature>
<sequence length="666" mass="73634">MASNDSVMNGPGLELLASLEQQFVESKTLHLKGKARVRLSQLSFPNPIRPIDPNLVKVLKRTFKSEGCLQQDSTFSLPAIIDDNSLTLALEGLGVGADRFKADSILSPAKFELPHNIQLACLHGQHRVAAAEKLLGSGNKWWLDSTTKHNSCSEKVALIRLIIPMERYSVKLSSADSRINEKKQLDGVPELLPTKKETLADCLSEIACYIKQIKDTITHIIGDNSLIHGVDRASLDSIQLRAPAISKMDSQYIEAEMLSDRLFPAIKDPATRSGILQRLLGIEQPILSIYTLFKDLRYLDPAARAMRALLPKRSKESLRVSFFSLFRPDGNREPLDIQDSEISYTTVSGDHNYLFGLAYRELFLGAIRYFTNTSNVSSKKDMNPIEQNVDGTKRYLGFRLLEFGQRIGFSIQTDQDALIDPSERLLADMLRSLPREIFNVNEPIPDALSALFKGYLSNSTLAASAVSRPSITTLKIGEPLSHRCGRYCGGSPDDEDRLHLFIRKMHAPLSKFPRGGHDISSFYVKTSKYQAFFGEAVIREILKPVVPGGTGEGISETSIPSAADDTVMTDGRIFTNLLPQGGIQQSREVNTDFTSQPNPTGFTHGNTHGNTDGETPKSSGLNVEFVTESDLVHSMSIFTRSRVEARAKTYAKAGLSLMDERGRPCG</sequence>
<dbReference type="STRING" id="658429.L8G000"/>
<feature type="region of interest" description="Disordered" evidence="1">
    <location>
        <begin position="590"/>
        <end position="620"/>
    </location>
</feature>
<feature type="compositionally biased region" description="Low complexity" evidence="1">
    <location>
        <begin position="600"/>
        <end position="613"/>
    </location>
</feature>
<feature type="non-terminal residue" evidence="2">
    <location>
        <position position="1"/>
    </location>
</feature>
<dbReference type="EMBL" id="GL573459">
    <property type="protein sequence ID" value="ELR06575.1"/>
    <property type="molecule type" value="Genomic_DNA"/>
</dbReference>
<protein>
    <submittedName>
        <fullName evidence="2">Uncharacterized protein</fullName>
    </submittedName>
</protein>
<dbReference type="Proteomes" id="UP000011064">
    <property type="component" value="Unassembled WGS sequence"/>
</dbReference>
<evidence type="ECO:0000313" key="3">
    <source>
        <dbReference type="Proteomes" id="UP000011064"/>
    </source>
</evidence>
<dbReference type="InterPro" id="IPR022198">
    <property type="entry name" value="DUF3723"/>
</dbReference>
<dbReference type="AlphaFoldDB" id="L8G000"/>
<evidence type="ECO:0000313" key="2">
    <source>
        <dbReference type="EMBL" id="ELR06575.1"/>
    </source>
</evidence>
<keyword evidence="3" id="KW-1185">Reference proteome</keyword>
<accession>L8G000</accession>
<organism evidence="2 3">
    <name type="scientific">Pseudogymnoascus destructans (strain ATCC MYA-4855 / 20631-21)</name>
    <name type="common">Bat white-nose syndrome fungus</name>
    <name type="synonym">Geomyces destructans</name>
    <dbReference type="NCBI Taxonomy" id="658429"/>
    <lineage>
        <taxon>Eukaryota</taxon>
        <taxon>Fungi</taxon>
        <taxon>Dikarya</taxon>
        <taxon>Ascomycota</taxon>
        <taxon>Pezizomycotina</taxon>
        <taxon>Leotiomycetes</taxon>
        <taxon>Thelebolales</taxon>
        <taxon>Thelebolaceae</taxon>
        <taxon>Pseudogymnoascus</taxon>
    </lineage>
</organism>
<evidence type="ECO:0000256" key="1">
    <source>
        <dbReference type="SAM" id="MobiDB-lite"/>
    </source>
</evidence>
<dbReference type="HOGENOM" id="CLU_004286_7_1_1"/>
<dbReference type="VEuPathDB" id="FungiDB:GMDG_08048"/>
<gene>
    <name evidence="2" type="ORF">GMDG_08048</name>
</gene>